<gene>
    <name evidence="1" type="ORF">ENV67_08985</name>
</gene>
<accession>A0A7C4UDR6</accession>
<protein>
    <recommendedName>
        <fullName evidence="2">DUF5723 domain-containing protein</fullName>
    </recommendedName>
</protein>
<evidence type="ECO:0008006" key="2">
    <source>
        <dbReference type="Google" id="ProtNLM"/>
    </source>
</evidence>
<proteinExistence type="predicted"/>
<reference evidence="1" key="1">
    <citation type="journal article" date="2020" name="mSystems">
        <title>Genome- and Community-Level Interaction Insights into Carbon Utilization and Element Cycling Functions of Hydrothermarchaeota in Hydrothermal Sediment.</title>
        <authorList>
            <person name="Zhou Z."/>
            <person name="Liu Y."/>
            <person name="Xu W."/>
            <person name="Pan J."/>
            <person name="Luo Z.H."/>
            <person name="Li M."/>
        </authorList>
    </citation>
    <scope>NUCLEOTIDE SEQUENCE [LARGE SCALE GENOMIC DNA]</scope>
    <source>
        <strain evidence="1">SpSt-780</strain>
    </source>
</reference>
<evidence type="ECO:0000313" key="1">
    <source>
        <dbReference type="EMBL" id="HGW92654.1"/>
    </source>
</evidence>
<sequence>MIFFSIFDYNTLYGMDQIVSFYPLEQESIFILTENGFRTRQGCLDLDRWFQEYDLRINTKLVNKLSLYYNLKTIDDYYRESFSHTFYIRYKLKKFSIETGISPDFMKKNDRLFLGVYKDCENGIIEIDLGLRDFVHNYVLSKKNESLRDPYSIFPFFASVRFAKIFNGFINISIEKGFKGKKEIFLNDSLIGNEFYQDYDSYLSFLIPFFKNLYLGGRLNYWIKELEKSGDRFYYSQIISNLFIRKDGNIKIEPSLSFELYESKDTLLFKRIDFISGFNIIKEMNKHITINFNFQDSRKKMRKNEDLNNNFEQRLTIGIILNFTKNTSFYIVEGIELDHFSMVFKKINYLHNHTFLTFTTRF</sequence>
<dbReference type="EMBL" id="DTHG01000108">
    <property type="protein sequence ID" value="HGW92654.1"/>
    <property type="molecule type" value="Genomic_DNA"/>
</dbReference>
<name>A0A7C4UDR6_UNCW3</name>
<comment type="caution">
    <text evidence="1">The sequence shown here is derived from an EMBL/GenBank/DDBJ whole genome shotgun (WGS) entry which is preliminary data.</text>
</comment>
<organism evidence="1">
    <name type="scientific">candidate division WOR-3 bacterium</name>
    <dbReference type="NCBI Taxonomy" id="2052148"/>
    <lineage>
        <taxon>Bacteria</taxon>
        <taxon>Bacteria division WOR-3</taxon>
    </lineage>
</organism>
<dbReference type="AlphaFoldDB" id="A0A7C4UDR6"/>